<reference evidence="1" key="1">
    <citation type="journal article" date="2014" name="Nat. Commun.">
        <title>The tobacco genome sequence and its comparison with those of tomato and potato.</title>
        <authorList>
            <person name="Sierro N."/>
            <person name="Battey J.N."/>
            <person name="Ouadi S."/>
            <person name="Bakaher N."/>
            <person name="Bovet L."/>
            <person name="Willig A."/>
            <person name="Goepfert S."/>
            <person name="Peitsch M.C."/>
            <person name="Ivanov N.V."/>
        </authorList>
    </citation>
    <scope>NUCLEOTIDE SEQUENCE [LARGE SCALE GENOMIC DNA]</scope>
</reference>
<accession>A0AC58SM80</accession>
<sequence length="745" mass="84346">MKLAVRGKSKLGFVDGSCVKSMYRGELAEQWEKCNAIVLNCITKARDKFCNHLLFENELDILVPKPGCGCEESRPSLEYLSQQRLLQFLMGLNESYSNVRSNVLMKRLVVTVNEAYAIVTQEERQRALGVADMNKDPLTMMAGKPRYNRPKKIGMICEHCGYKGHLKENCYKIVGYPANFKSKKKTHVTGGSRIFTNNANAEEISNSEGQPQGHYLIQEQFKQLVGLLLNKPTGAKYSTNMVGIVSLMSNATEKDWIVDTGATHHITCNKDLLDTLKIIGGYRSVQLPTGKTSNITHTGNAQILGNQKVNGKVLGIGREHKGLYIIKQRDAENKALVAGTIANEGAETCDSLLASYGIIHQTSCPYTSQQNRNMERKLMHILEVARSLKFQSGVPIRYWGDCVKTAVYVINRLPTPVLKGRTPYELLYGKEPEVDHLRVFGCQCHATTFPREDKLAPRARKAVFIGYSEIQKGYILFPISNHVRYEHLTTSYQAYLQAFSVLVEPKSFKEAAQDPQWIEAVEQKIQALEDNHTWEIVDLSIRKQEDKQLEDAGKYQKLIVKLLYLTIIRPDIIFAVQVLSQFMQNPKQSHLDATLRVVRYIKRSPGLGILLKKGEANNSTVFYDSDWTACPYTRRSTTRYIVKLGDSLLSWKSKKRQTISRSSAEPKYKSMAAAITEAVWMVGLLEELENIVIKLVHLHCDGKVALQIVANPIFYERTKYIEIDCHFVRERIKTGLITTEYVSTK</sequence>
<keyword evidence="1" id="KW-1185">Reference proteome</keyword>
<organism evidence="1 2">
    <name type="scientific">Nicotiana tabacum</name>
    <name type="common">Common tobacco</name>
    <dbReference type="NCBI Taxonomy" id="4097"/>
    <lineage>
        <taxon>Eukaryota</taxon>
        <taxon>Viridiplantae</taxon>
        <taxon>Streptophyta</taxon>
        <taxon>Embryophyta</taxon>
        <taxon>Tracheophyta</taxon>
        <taxon>Spermatophyta</taxon>
        <taxon>Magnoliopsida</taxon>
        <taxon>eudicotyledons</taxon>
        <taxon>Gunneridae</taxon>
        <taxon>Pentapetalae</taxon>
        <taxon>asterids</taxon>
        <taxon>lamiids</taxon>
        <taxon>Solanales</taxon>
        <taxon>Solanaceae</taxon>
        <taxon>Nicotianoideae</taxon>
        <taxon>Nicotianeae</taxon>
        <taxon>Nicotiana</taxon>
    </lineage>
</organism>
<dbReference type="RefSeq" id="XP_075086072.1">
    <property type="nucleotide sequence ID" value="XM_075229971.1"/>
</dbReference>
<proteinExistence type="predicted"/>
<gene>
    <name evidence="2" type="primary">LOC142168815</name>
</gene>
<evidence type="ECO:0000313" key="1">
    <source>
        <dbReference type="Proteomes" id="UP000790787"/>
    </source>
</evidence>
<dbReference type="Proteomes" id="UP000790787">
    <property type="component" value="Chromosome 14"/>
</dbReference>
<protein>
    <submittedName>
        <fullName evidence="2">Uncharacterized protein LOC142168815</fullName>
    </submittedName>
</protein>
<evidence type="ECO:0000313" key="2">
    <source>
        <dbReference type="RefSeq" id="XP_075086072.1"/>
    </source>
</evidence>
<reference evidence="2" key="2">
    <citation type="submission" date="2025-08" db="UniProtKB">
        <authorList>
            <consortium name="RefSeq"/>
        </authorList>
    </citation>
    <scope>IDENTIFICATION</scope>
    <source>
        <tissue evidence="2">Leaf</tissue>
    </source>
</reference>
<name>A0AC58SM80_TOBAC</name>